<feature type="region of interest" description="Disordered" evidence="1">
    <location>
        <begin position="155"/>
        <end position="263"/>
    </location>
</feature>
<organism evidence="2 3">
    <name type="scientific">Bifidobacterium moraviense</name>
    <dbReference type="NCBI Taxonomy" id="2675323"/>
    <lineage>
        <taxon>Bacteria</taxon>
        <taxon>Bacillati</taxon>
        <taxon>Actinomycetota</taxon>
        <taxon>Actinomycetes</taxon>
        <taxon>Bifidobacteriales</taxon>
        <taxon>Bifidobacteriaceae</taxon>
        <taxon>Bifidobacterium</taxon>
    </lineage>
</organism>
<reference evidence="2 3" key="1">
    <citation type="submission" date="2020-02" db="EMBL/GenBank/DDBJ databases">
        <title>Characterization of phylogenetic diversity of novel bifidobacterial species isolated in Czech ZOOs.</title>
        <authorList>
            <person name="Lugli G.A."/>
            <person name="Vera N.B."/>
            <person name="Ventura M."/>
        </authorList>
    </citation>
    <scope>NUCLEOTIDE SEQUENCE [LARGE SCALE GENOMIC DNA]</scope>
    <source>
        <strain evidence="2 3">DSM 109958</strain>
    </source>
</reference>
<sequence length="263" mass="29577">MGVPVPRGSSAFRNPSQIPPISSMSRMSLRPRWRSTSADVGGRRHVAVCSGCCDDDPDGAAHGQGSAPRPDDGSQFPALPGRPPVCGHAANNMEHMASDPSPARRQAPHERDGTITTPRQTRPCRAVPQEHRADEHHAVPVEDHDEADLQRHLHAAHAEQPEQHHRRRDLGLRDHEREQRREARGQQRSHRGGRGSARAPRRQRPCMPARIGVRLVDERHRCRQQRSRRHAERTASRDPRNMNGRRTYRRSGAAPPFPAAQWT</sequence>
<keyword evidence="3" id="KW-1185">Reference proteome</keyword>
<feature type="compositionally biased region" description="Polar residues" evidence="1">
    <location>
        <begin position="11"/>
        <end position="26"/>
    </location>
</feature>
<feature type="region of interest" description="Disordered" evidence="1">
    <location>
        <begin position="54"/>
        <end position="138"/>
    </location>
</feature>
<dbReference type="Proteomes" id="UP000588277">
    <property type="component" value="Unassembled WGS sequence"/>
</dbReference>
<evidence type="ECO:0000313" key="3">
    <source>
        <dbReference type="Proteomes" id="UP000588277"/>
    </source>
</evidence>
<gene>
    <name evidence="2" type="ORF">G1C96_0573</name>
</gene>
<feature type="compositionally biased region" description="Basic and acidic residues" evidence="1">
    <location>
        <begin position="155"/>
        <end position="185"/>
    </location>
</feature>
<feature type="compositionally biased region" description="Basic and acidic residues" evidence="1">
    <location>
        <begin position="128"/>
        <end position="138"/>
    </location>
</feature>
<feature type="compositionally biased region" description="Basic residues" evidence="1">
    <location>
        <begin position="221"/>
        <end position="231"/>
    </location>
</feature>
<proteinExistence type="predicted"/>
<accession>A0A7Y0F0W9</accession>
<dbReference type="AlphaFoldDB" id="A0A7Y0F0W9"/>
<feature type="compositionally biased region" description="Basic residues" evidence="1">
    <location>
        <begin position="187"/>
        <end position="204"/>
    </location>
</feature>
<evidence type="ECO:0000313" key="2">
    <source>
        <dbReference type="EMBL" id="NMM99995.1"/>
    </source>
</evidence>
<feature type="region of interest" description="Disordered" evidence="1">
    <location>
        <begin position="1"/>
        <end position="41"/>
    </location>
</feature>
<protein>
    <submittedName>
        <fullName evidence="2">Uncharacterized protein</fullName>
    </submittedName>
</protein>
<evidence type="ECO:0000256" key="1">
    <source>
        <dbReference type="SAM" id="MobiDB-lite"/>
    </source>
</evidence>
<name>A0A7Y0F0W9_9BIFI</name>
<dbReference type="EMBL" id="JAAIIH010000001">
    <property type="protein sequence ID" value="NMM99995.1"/>
    <property type="molecule type" value="Genomic_DNA"/>
</dbReference>
<comment type="caution">
    <text evidence="2">The sequence shown here is derived from an EMBL/GenBank/DDBJ whole genome shotgun (WGS) entry which is preliminary data.</text>
</comment>